<proteinExistence type="predicted"/>
<organism evidence="1 2">
    <name type="scientific">Campylobacter hominis (strain ATCC BAA-381 / DSM 21671 / CCUG 45161 / LMG 19568 / NCTC 13146 / CH001A)</name>
    <dbReference type="NCBI Taxonomy" id="360107"/>
    <lineage>
        <taxon>Bacteria</taxon>
        <taxon>Pseudomonadati</taxon>
        <taxon>Campylobacterota</taxon>
        <taxon>Epsilonproteobacteria</taxon>
        <taxon>Campylobacterales</taxon>
        <taxon>Campylobacteraceae</taxon>
        <taxon>Campylobacter</taxon>
    </lineage>
</organism>
<sequence length="38" mass="4586">MKKGNWKMKKISKLIKTLKNSPIGKNEYICDEIENWYL</sequence>
<evidence type="ECO:0000313" key="1">
    <source>
        <dbReference type="EMBL" id="ABS51124.1"/>
    </source>
</evidence>
<gene>
    <name evidence="1" type="ordered locus">CHAB381_1150</name>
</gene>
<dbReference type="AlphaFoldDB" id="A7I2G5"/>
<dbReference type="KEGG" id="cha:CHAB381_1150"/>
<reference evidence="2" key="1">
    <citation type="submission" date="2007-07" db="EMBL/GenBank/DDBJ databases">
        <title>Complete genome sequence of Campylobacter hominis ATCC BAA-381, a commensal isolated from the human gastrointestinal tract.</title>
        <authorList>
            <person name="Fouts D.E."/>
            <person name="Mongodin E.F."/>
            <person name="Puiu D."/>
            <person name="Sebastian Y."/>
            <person name="Miller W.G."/>
            <person name="Mandrell R.E."/>
            <person name="Nelson K.E."/>
        </authorList>
    </citation>
    <scope>NUCLEOTIDE SEQUENCE [LARGE SCALE GENOMIC DNA]</scope>
    <source>
        <strain evidence="2">ATCC BAA-381 / LMG 19568 / NCTC 13146 / CH001A</strain>
    </source>
</reference>
<protein>
    <submittedName>
        <fullName evidence="1">Uncharacterized protein</fullName>
    </submittedName>
</protein>
<dbReference type="STRING" id="360107.CHAB381_1150"/>
<dbReference type="Proteomes" id="UP000002407">
    <property type="component" value="Chromosome"/>
</dbReference>
<name>A7I2G5_CAMHC</name>
<dbReference type="HOGENOM" id="CLU_3325865_0_0_7"/>
<dbReference type="EMBL" id="CP000776">
    <property type="protein sequence ID" value="ABS51124.1"/>
    <property type="molecule type" value="Genomic_DNA"/>
</dbReference>
<keyword evidence="2" id="KW-1185">Reference proteome</keyword>
<evidence type="ECO:0000313" key="2">
    <source>
        <dbReference type="Proteomes" id="UP000002407"/>
    </source>
</evidence>
<accession>A7I2G5</accession>